<dbReference type="GO" id="GO:0004335">
    <property type="term" value="F:galactokinase activity"/>
    <property type="evidence" value="ECO:0007669"/>
    <property type="project" value="TreeGrafter"/>
</dbReference>
<dbReference type="GO" id="GO:0005524">
    <property type="term" value="F:ATP binding"/>
    <property type="evidence" value="ECO:0007669"/>
    <property type="project" value="UniProtKB-KW"/>
</dbReference>
<evidence type="ECO:0000256" key="1">
    <source>
        <dbReference type="ARBA" id="ARBA00022741"/>
    </source>
</evidence>
<evidence type="ECO:0000256" key="2">
    <source>
        <dbReference type="ARBA" id="ARBA00022840"/>
    </source>
</evidence>
<dbReference type="OrthoDB" id="6778913at2759"/>
<keyword evidence="1" id="KW-0547">Nucleotide-binding</keyword>
<dbReference type="EMBL" id="OU898284">
    <property type="protein sequence ID" value="CAG9840201.1"/>
    <property type="molecule type" value="Genomic_DNA"/>
</dbReference>
<dbReference type="InterPro" id="IPR020568">
    <property type="entry name" value="Ribosomal_Su5_D2-typ_SF"/>
</dbReference>
<feature type="domain" description="Galactokinase N-terminal" evidence="3">
    <location>
        <begin position="24"/>
        <end position="71"/>
    </location>
</feature>
<organism evidence="4 5">
    <name type="scientific">Diabrotica balteata</name>
    <name type="common">Banded cucumber beetle</name>
    <dbReference type="NCBI Taxonomy" id="107213"/>
    <lineage>
        <taxon>Eukaryota</taxon>
        <taxon>Metazoa</taxon>
        <taxon>Ecdysozoa</taxon>
        <taxon>Arthropoda</taxon>
        <taxon>Hexapoda</taxon>
        <taxon>Insecta</taxon>
        <taxon>Pterygota</taxon>
        <taxon>Neoptera</taxon>
        <taxon>Endopterygota</taxon>
        <taxon>Coleoptera</taxon>
        <taxon>Polyphaga</taxon>
        <taxon>Cucujiformia</taxon>
        <taxon>Chrysomeloidea</taxon>
        <taxon>Chrysomelidae</taxon>
        <taxon>Galerucinae</taxon>
        <taxon>Diabroticina</taxon>
        <taxon>Diabroticites</taxon>
        <taxon>Diabrotica</taxon>
    </lineage>
</organism>
<sequence>MVGFEVVPVRELPDSSRCQELINTFTNIYKNKPSFCVRVPGRVNLIGEHIDYCGYSVCPMALDQDVLIAVSVQNDKKLQLHNIDTKYKEFECDIDNFEISLGKELRNGISISYVASKEFLTFYQMKLQQKA</sequence>
<evidence type="ECO:0000313" key="4">
    <source>
        <dbReference type="EMBL" id="CAG9840201.1"/>
    </source>
</evidence>
<evidence type="ECO:0000259" key="3">
    <source>
        <dbReference type="Pfam" id="PF10509"/>
    </source>
</evidence>
<dbReference type="SUPFAM" id="SSF54211">
    <property type="entry name" value="Ribosomal protein S5 domain 2-like"/>
    <property type="match status" value="1"/>
</dbReference>
<dbReference type="Pfam" id="PF10509">
    <property type="entry name" value="GalKase_gal_bdg"/>
    <property type="match status" value="1"/>
</dbReference>
<keyword evidence="2" id="KW-0067">ATP-binding</keyword>
<dbReference type="GO" id="GO:0005829">
    <property type="term" value="C:cytosol"/>
    <property type="evidence" value="ECO:0007669"/>
    <property type="project" value="TreeGrafter"/>
</dbReference>
<dbReference type="GO" id="GO:0006012">
    <property type="term" value="P:galactose metabolic process"/>
    <property type="evidence" value="ECO:0007669"/>
    <property type="project" value="TreeGrafter"/>
</dbReference>
<dbReference type="PANTHER" id="PTHR10457:SF7">
    <property type="entry name" value="GALACTOKINASE-RELATED"/>
    <property type="match status" value="1"/>
</dbReference>
<dbReference type="Gene3D" id="3.30.230.10">
    <property type="match status" value="1"/>
</dbReference>
<accession>A0A9N9TCL0</accession>
<dbReference type="InterPro" id="IPR019741">
    <property type="entry name" value="Galactokinase_CS"/>
</dbReference>
<protein>
    <recommendedName>
        <fullName evidence="3">Galactokinase N-terminal domain-containing protein</fullName>
    </recommendedName>
</protein>
<reference evidence="4" key="1">
    <citation type="submission" date="2022-01" db="EMBL/GenBank/DDBJ databases">
        <authorList>
            <person name="King R."/>
        </authorList>
    </citation>
    <scope>NUCLEOTIDE SEQUENCE</scope>
</reference>
<dbReference type="InterPro" id="IPR019539">
    <property type="entry name" value="GalKase_N"/>
</dbReference>
<dbReference type="PROSITE" id="PS00106">
    <property type="entry name" value="GALACTOKINASE"/>
    <property type="match status" value="1"/>
</dbReference>
<proteinExistence type="predicted"/>
<keyword evidence="5" id="KW-1185">Reference proteome</keyword>
<gene>
    <name evidence="4" type="ORF">DIABBA_LOCUS12870</name>
</gene>
<name>A0A9N9TCL0_DIABA</name>
<dbReference type="Proteomes" id="UP001153709">
    <property type="component" value="Chromosome 9"/>
</dbReference>
<dbReference type="AlphaFoldDB" id="A0A9N9TCL0"/>
<dbReference type="PANTHER" id="PTHR10457">
    <property type="entry name" value="MEVALONATE KINASE/GALACTOKINASE"/>
    <property type="match status" value="1"/>
</dbReference>
<dbReference type="InterPro" id="IPR014721">
    <property type="entry name" value="Ribsml_uS5_D2-typ_fold_subgr"/>
</dbReference>
<evidence type="ECO:0000313" key="5">
    <source>
        <dbReference type="Proteomes" id="UP001153709"/>
    </source>
</evidence>